<name>A0A101XTI2_9BACL</name>
<dbReference type="EMBL" id="LPVJ01000003">
    <property type="protein sequence ID" value="KUO97288.1"/>
    <property type="molecule type" value="Genomic_DNA"/>
</dbReference>
<reference evidence="1 2" key="1">
    <citation type="submission" date="2015-12" db="EMBL/GenBank/DDBJ databases">
        <title>Draft genome sequence of Acidibacillus ferrooxidans ITV001, isolated from a chalcopyrite acid mine drainage site in Brazil.</title>
        <authorList>
            <person name="Dall'Agnol H."/>
            <person name="Nancucheo I."/>
            <person name="Johnson B."/>
            <person name="Oliveira R."/>
            <person name="Leite L."/>
            <person name="Pylro V."/>
            <person name="Nunes G.L."/>
            <person name="Tzotzos G."/>
            <person name="Fernandes G.R."/>
            <person name="Dutra J."/>
            <person name="Orellana S.C."/>
            <person name="Oliveira G."/>
        </authorList>
    </citation>
    <scope>NUCLEOTIDE SEQUENCE [LARGE SCALE GENOMIC DNA]</scope>
    <source>
        <strain evidence="2">ITV01</strain>
    </source>
</reference>
<evidence type="ECO:0000313" key="1">
    <source>
        <dbReference type="EMBL" id="KUO97288.1"/>
    </source>
</evidence>
<dbReference type="RefSeq" id="WP_067711286.1">
    <property type="nucleotide sequence ID" value="NZ_LPVJ01000003.1"/>
</dbReference>
<proteinExistence type="predicted"/>
<accession>A0A101XTI2</accession>
<evidence type="ECO:0000313" key="2">
    <source>
        <dbReference type="Proteomes" id="UP000053557"/>
    </source>
</evidence>
<keyword evidence="2" id="KW-1185">Reference proteome</keyword>
<sequence length="413" mass="47175">MQSDPCAERITVICPFIYSHAPIRIGGIDFQVLRRDQVYDDDLLNAASRKMRIFRKTKELPVDSSLVVVLDGQQSANAFRTAVLCLMYMELIRSSHTNDDCFADHFEYDQVWHERDDSSITLFERGRWLVGTVDSLVRNLPGGLQPRCIRAFDEIESEQANQLYGLMSSNQRVHSAIRWYCKSFRWCMDREDRLISIITAFEALMEITRSEKRKYNNSIKDPIGYQLMERLIDHPDLHHWFVAAYTARNALMHEGYSESEAFTYHDSANNAPIQSHEGIARVVFDFLIRALSDQAPPTSDLAVSLMNLVKSDVIIGAVTSNRRNLCEAIDLLCLPTPSVSQLLEACAKLSRINKIDLSLTSEQCESYGLDLQRIADGLPNEHDMVLRSTVASSLRHACHHLDYFRQILRTHSG</sequence>
<dbReference type="AlphaFoldDB" id="A0A101XTI2"/>
<dbReference type="Proteomes" id="UP000053557">
    <property type="component" value="Unassembled WGS sequence"/>
</dbReference>
<gene>
    <name evidence="1" type="ORF">ATW55_11905</name>
</gene>
<organism evidence="1 2">
    <name type="scientific">Ferroacidibacillus organovorans</name>
    <dbReference type="NCBI Taxonomy" id="1765683"/>
    <lineage>
        <taxon>Bacteria</taxon>
        <taxon>Bacillati</taxon>
        <taxon>Bacillota</taxon>
        <taxon>Bacilli</taxon>
        <taxon>Bacillales</taxon>
        <taxon>Alicyclobacillaceae</taxon>
        <taxon>Ferroacidibacillus</taxon>
    </lineage>
</organism>
<comment type="caution">
    <text evidence="1">The sequence shown here is derived from an EMBL/GenBank/DDBJ whole genome shotgun (WGS) entry which is preliminary data.</text>
</comment>
<protein>
    <submittedName>
        <fullName evidence="1">Uncharacterized protein</fullName>
    </submittedName>
</protein>